<proteinExistence type="predicted"/>
<accession>A0A5B9DDE7</accession>
<evidence type="ECO:0000313" key="2">
    <source>
        <dbReference type="Proteomes" id="UP000321408"/>
    </source>
</evidence>
<protein>
    <submittedName>
        <fullName evidence="1">Uncharacterized protein</fullName>
    </submittedName>
</protein>
<keyword evidence="2" id="KW-1185">Reference proteome</keyword>
<dbReference type="KEGG" id="psyt:DSAG12_02566"/>
<sequence length="742" mass="87536">MEDLSKPLEISSIEPTKIFRFLTSINQADKILFILEKYGVIRHSEIQRLNEMLPGITRKSTRTYYKNYKRLIDQKLIARIKEKTKEQQYYAYSITENGRLNLRKLLGINTVPSDVKDLAESVNTQRKSNDNGEARSIENVTRNKNQEIIQSNIGNVSNEISPTLSGPSTNDVMVKLTGVLEKIDHQLKILPENLKQISIQQFQSPSANTKIIRGMTKGFDPETESDFEGNNLDGDFDEFEDEQGENDTEIMDSEGNIDEEESNMYEQGILEHEQLKQQLEQERMKSHIVYLKSRTNTEIIKYLQESPNSESSTDLVKEIGKRENILEEKIRLYIRLKSIYIDNGEVRQELKEYLNINEPLSKFITYLSNCTSEIEKETVWEIIGPASEFDLTVKIEVFLKLVESKKIGYVYTRNLIRRLNLKANELNSIIESETHKIAQSLEIILYDIIASQLIANKSIEWEDLLDFTVKNEPKSKKGYIVFYLERAFLVGLYDRVLKIIENLKEQQQLTIAEAQIELLILLNLKKYDLLEKRIKEYDIFSDQYQNYDYYEELIFIAFRNYYEQSEQPEQSGDYPGKLTEILKKDSPFTKKWQKWRQIARLERDLKRMRIDEDWIDERDIQDILLKISITYQQVYQYTPDIDLAKFYEDSLLQDNILFYFAPHFCKWLNSLGGNGPRKAIFLLRKWWENKKTVIQHLSLQEEVLSLLKEWDTDNPKRWEKELEKLKKSRNIIIQNTHIQDLN</sequence>
<organism evidence="1 2">
    <name type="scientific">Promethearchaeum syntrophicum</name>
    <dbReference type="NCBI Taxonomy" id="2594042"/>
    <lineage>
        <taxon>Archaea</taxon>
        <taxon>Promethearchaeati</taxon>
        <taxon>Promethearchaeota</taxon>
        <taxon>Promethearchaeia</taxon>
        <taxon>Promethearchaeales</taxon>
        <taxon>Promethearchaeaceae</taxon>
        <taxon>Promethearchaeum</taxon>
    </lineage>
</organism>
<dbReference type="Proteomes" id="UP000321408">
    <property type="component" value="Chromosome"/>
</dbReference>
<dbReference type="AlphaFoldDB" id="A0A5B9DDE7"/>
<name>A0A5B9DDE7_9ARCH</name>
<dbReference type="EMBL" id="CP042905">
    <property type="protein sequence ID" value="QEE16736.2"/>
    <property type="molecule type" value="Genomic_DNA"/>
</dbReference>
<gene>
    <name evidence="1" type="ORF">DSAG12_02566</name>
</gene>
<reference evidence="1 2" key="1">
    <citation type="journal article" date="2020" name="Nature">
        <title>Isolation of an archaeon at the prokaryote-eukaryote interface.</title>
        <authorList>
            <person name="Imachi H."/>
            <person name="Nobu M.K."/>
            <person name="Nakahara N."/>
            <person name="Morono Y."/>
            <person name="Ogawara M."/>
            <person name="Takaki Y."/>
            <person name="Takano Y."/>
            <person name="Uematsu K."/>
            <person name="Ikuta T."/>
            <person name="Ito M."/>
            <person name="Matsui Y."/>
            <person name="Miyazaki M."/>
            <person name="Murata K."/>
            <person name="Saito Y."/>
            <person name="Sakai S."/>
            <person name="Song C."/>
            <person name="Tasumi E."/>
            <person name="Yamanaka Y."/>
            <person name="Yamaguchi T."/>
            <person name="Kamagata Y."/>
            <person name="Tamaki H."/>
            <person name="Takai K."/>
        </authorList>
    </citation>
    <scope>NUCLEOTIDE SEQUENCE [LARGE SCALE GENOMIC DNA]</scope>
    <source>
        <strain evidence="1 2">MK-D1</strain>
    </source>
</reference>
<evidence type="ECO:0000313" key="1">
    <source>
        <dbReference type="EMBL" id="QEE16736.2"/>
    </source>
</evidence>
<reference evidence="1 2" key="2">
    <citation type="journal article" date="2024" name="Int. J. Syst. Evol. Microbiol.">
        <title>Promethearchaeum syntrophicum gen. nov., sp. nov., an anaerobic, obligately syntrophic archaeon, the first isolate of the lineage 'Asgard' archaea, and proposal of the new archaeal phylum Promethearchaeota phyl. nov. and kingdom Promethearchaeati regn. nov.</title>
        <authorList>
            <person name="Imachi H."/>
            <person name="Nobu M.K."/>
            <person name="Kato S."/>
            <person name="Takaki Y."/>
            <person name="Miyazaki M."/>
            <person name="Miyata M."/>
            <person name="Ogawara M."/>
            <person name="Saito Y."/>
            <person name="Sakai S."/>
            <person name="Tahara Y.O."/>
            <person name="Takano Y."/>
            <person name="Tasumi E."/>
            <person name="Uematsu K."/>
            <person name="Yoshimura T."/>
            <person name="Itoh T."/>
            <person name="Ohkuma M."/>
            <person name="Takai K."/>
        </authorList>
    </citation>
    <scope>NUCLEOTIDE SEQUENCE [LARGE SCALE GENOMIC DNA]</scope>
    <source>
        <strain evidence="1 2">MK-D1</strain>
    </source>
</reference>